<reference evidence="2 3" key="1">
    <citation type="journal article" date="2023" name="Nucleic Acids Res.">
        <title>The hologenome of Daphnia magna reveals possible DNA methylation and microbiome-mediated evolution of the host genome.</title>
        <authorList>
            <person name="Chaturvedi A."/>
            <person name="Li X."/>
            <person name="Dhandapani V."/>
            <person name="Marshall H."/>
            <person name="Kissane S."/>
            <person name="Cuenca-Cambronero M."/>
            <person name="Asole G."/>
            <person name="Calvet F."/>
            <person name="Ruiz-Romero M."/>
            <person name="Marangio P."/>
            <person name="Guigo R."/>
            <person name="Rago D."/>
            <person name="Mirbahai L."/>
            <person name="Eastwood N."/>
            <person name="Colbourne J.K."/>
            <person name="Zhou J."/>
            <person name="Mallon E."/>
            <person name="Orsini L."/>
        </authorList>
    </citation>
    <scope>NUCLEOTIDE SEQUENCE [LARGE SCALE GENOMIC DNA]</scope>
    <source>
        <strain evidence="2">LRV0_1</strain>
    </source>
</reference>
<dbReference type="EMBL" id="JAOYFB010000037">
    <property type="protein sequence ID" value="KAK4025143.1"/>
    <property type="molecule type" value="Genomic_DNA"/>
</dbReference>
<evidence type="ECO:0000256" key="1">
    <source>
        <dbReference type="SAM" id="MobiDB-lite"/>
    </source>
</evidence>
<accession>A0ABR0AJ41</accession>
<proteinExistence type="predicted"/>
<comment type="caution">
    <text evidence="2">The sequence shown here is derived from an EMBL/GenBank/DDBJ whole genome shotgun (WGS) entry which is preliminary data.</text>
</comment>
<organism evidence="2 3">
    <name type="scientific">Daphnia magna</name>
    <dbReference type="NCBI Taxonomy" id="35525"/>
    <lineage>
        <taxon>Eukaryota</taxon>
        <taxon>Metazoa</taxon>
        <taxon>Ecdysozoa</taxon>
        <taxon>Arthropoda</taxon>
        <taxon>Crustacea</taxon>
        <taxon>Branchiopoda</taxon>
        <taxon>Diplostraca</taxon>
        <taxon>Cladocera</taxon>
        <taxon>Anomopoda</taxon>
        <taxon>Daphniidae</taxon>
        <taxon>Daphnia</taxon>
    </lineage>
</organism>
<name>A0ABR0AJ41_9CRUS</name>
<evidence type="ECO:0000313" key="3">
    <source>
        <dbReference type="Proteomes" id="UP001234178"/>
    </source>
</evidence>
<dbReference type="Proteomes" id="UP001234178">
    <property type="component" value="Unassembled WGS sequence"/>
</dbReference>
<protein>
    <submittedName>
        <fullName evidence="2">Uncharacterized protein</fullName>
    </submittedName>
</protein>
<keyword evidence="3" id="KW-1185">Reference proteome</keyword>
<sequence>MSSESSDEVEEVSSSQGQAKRKKTQDSKSSSKKPRQFNPDWLNENKHPKFAKWLMLKLNPQTGENQAFCRACALFYQNHKGDLEKHVDRTQHKQNMEKFPELLKQQDRLANFASPLRDRITNLELRILAHICENSQSVCSAQGMLEVMQKEMIPYSRKPH</sequence>
<gene>
    <name evidence="2" type="ORF">OUZ56_010643</name>
</gene>
<feature type="compositionally biased region" description="Acidic residues" evidence="1">
    <location>
        <begin position="1"/>
        <end position="11"/>
    </location>
</feature>
<evidence type="ECO:0000313" key="2">
    <source>
        <dbReference type="EMBL" id="KAK4025143.1"/>
    </source>
</evidence>
<feature type="region of interest" description="Disordered" evidence="1">
    <location>
        <begin position="1"/>
        <end position="44"/>
    </location>
</feature>